<gene>
    <name evidence="2" type="ORF">N0F65_000293</name>
</gene>
<accession>A0AAV2Z6T8</accession>
<dbReference type="Proteomes" id="UP001146120">
    <property type="component" value="Unassembled WGS sequence"/>
</dbReference>
<organism evidence="2 3">
    <name type="scientific">Lagenidium giganteum</name>
    <dbReference type="NCBI Taxonomy" id="4803"/>
    <lineage>
        <taxon>Eukaryota</taxon>
        <taxon>Sar</taxon>
        <taxon>Stramenopiles</taxon>
        <taxon>Oomycota</taxon>
        <taxon>Peronosporomycetes</taxon>
        <taxon>Pythiales</taxon>
        <taxon>Pythiaceae</taxon>
    </lineage>
</organism>
<proteinExistence type="predicted"/>
<dbReference type="EMBL" id="DAKRPA010000037">
    <property type="protein sequence ID" value="DBA02046.1"/>
    <property type="molecule type" value="Genomic_DNA"/>
</dbReference>
<keyword evidence="3" id="KW-1185">Reference proteome</keyword>
<evidence type="ECO:0000313" key="2">
    <source>
        <dbReference type="EMBL" id="DBA02046.1"/>
    </source>
</evidence>
<protein>
    <submittedName>
        <fullName evidence="2">Uncharacterized protein</fullName>
    </submittedName>
</protein>
<reference evidence="2" key="2">
    <citation type="journal article" date="2023" name="Microbiol Resour">
        <title>Decontamination and Annotation of the Draft Genome Sequence of the Oomycete Lagenidium giganteum ARSEF 373.</title>
        <authorList>
            <person name="Morgan W.R."/>
            <person name="Tartar A."/>
        </authorList>
    </citation>
    <scope>NUCLEOTIDE SEQUENCE</scope>
    <source>
        <strain evidence="2">ARSEF 373</strain>
    </source>
</reference>
<name>A0AAV2Z6T8_9STRA</name>
<reference evidence="2" key="1">
    <citation type="submission" date="2022-11" db="EMBL/GenBank/DDBJ databases">
        <authorList>
            <person name="Morgan W.R."/>
            <person name="Tartar A."/>
        </authorList>
    </citation>
    <scope>NUCLEOTIDE SEQUENCE</scope>
    <source>
        <strain evidence="2">ARSEF 373</strain>
    </source>
</reference>
<feature type="region of interest" description="Disordered" evidence="1">
    <location>
        <begin position="1"/>
        <end position="28"/>
    </location>
</feature>
<dbReference type="AlphaFoldDB" id="A0AAV2Z6T8"/>
<evidence type="ECO:0000256" key="1">
    <source>
        <dbReference type="SAM" id="MobiDB-lite"/>
    </source>
</evidence>
<sequence length="272" mass="30286">MAKKKKRSSQQASSGNGDTNTATATQATSTSWQEVLEVHVTELRAAGRRWYDKERQGIELLESFDRALRAFRSAGKGSSSTGALDLSQLTGVEVMVTATGGNASALFDPMLLEDVFAQLQTLESDFEALLHDMCASLMVIKNKVSDATQNVVGEPAQPSALCPAQLVPEDYATWADEEVALFEAEFQHVVRACFVVRLSWRRLRTEHAILFVCMRLCLRGTQEALLRLLTFDISLDVLRTLLISWTTSPFLDPQHSKQLEQRRLLLDTPTRP</sequence>
<evidence type="ECO:0000313" key="3">
    <source>
        <dbReference type="Proteomes" id="UP001146120"/>
    </source>
</evidence>
<feature type="compositionally biased region" description="Low complexity" evidence="1">
    <location>
        <begin position="9"/>
        <end position="28"/>
    </location>
</feature>
<comment type="caution">
    <text evidence="2">The sequence shown here is derived from an EMBL/GenBank/DDBJ whole genome shotgun (WGS) entry which is preliminary data.</text>
</comment>